<gene>
    <name evidence="2" type="ORF">APZ42_014587</name>
</gene>
<sequence>MQPWPVALKARHLSCSFESSKRFACQSATTGHSASSKEEKESNLRCTPRNKFSLSRKRKGRGSGILSF</sequence>
<accession>A0A162PQ76</accession>
<evidence type="ECO:0000256" key="1">
    <source>
        <dbReference type="SAM" id="MobiDB-lite"/>
    </source>
</evidence>
<proteinExistence type="predicted"/>
<evidence type="ECO:0000313" key="2">
    <source>
        <dbReference type="EMBL" id="KZS19050.1"/>
    </source>
</evidence>
<name>A0A162PQ76_9CRUS</name>
<dbReference type="Proteomes" id="UP000076858">
    <property type="component" value="Unassembled WGS sequence"/>
</dbReference>
<comment type="caution">
    <text evidence="2">The sequence shown here is derived from an EMBL/GenBank/DDBJ whole genome shotgun (WGS) entry which is preliminary data.</text>
</comment>
<dbReference type="AlphaFoldDB" id="A0A162PQ76"/>
<protein>
    <submittedName>
        <fullName evidence="2">Uncharacterized protein</fullName>
    </submittedName>
</protein>
<keyword evidence="3" id="KW-1185">Reference proteome</keyword>
<dbReference type="EMBL" id="LRGB01000446">
    <property type="protein sequence ID" value="KZS19050.1"/>
    <property type="molecule type" value="Genomic_DNA"/>
</dbReference>
<organism evidence="2 3">
    <name type="scientific">Daphnia magna</name>
    <dbReference type="NCBI Taxonomy" id="35525"/>
    <lineage>
        <taxon>Eukaryota</taxon>
        <taxon>Metazoa</taxon>
        <taxon>Ecdysozoa</taxon>
        <taxon>Arthropoda</taxon>
        <taxon>Crustacea</taxon>
        <taxon>Branchiopoda</taxon>
        <taxon>Diplostraca</taxon>
        <taxon>Cladocera</taxon>
        <taxon>Anomopoda</taxon>
        <taxon>Daphniidae</taxon>
        <taxon>Daphnia</taxon>
    </lineage>
</organism>
<evidence type="ECO:0000313" key="3">
    <source>
        <dbReference type="Proteomes" id="UP000076858"/>
    </source>
</evidence>
<feature type="region of interest" description="Disordered" evidence="1">
    <location>
        <begin position="28"/>
        <end position="68"/>
    </location>
</feature>
<reference evidence="2 3" key="1">
    <citation type="submission" date="2016-03" db="EMBL/GenBank/DDBJ databases">
        <title>EvidentialGene: Evidence-directed Construction of Genes on Genomes.</title>
        <authorList>
            <person name="Gilbert D.G."/>
            <person name="Choi J.-H."/>
            <person name="Mockaitis K."/>
            <person name="Colbourne J."/>
            <person name="Pfrender M."/>
        </authorList>
    </citation>
    <scope>NUCLEOTIDE SEQUENCE [LARGE SCALE GENOMIC DNA]</scope>
    <source>
        <strain evidence="2 3">Xinb3</strain>
        <tissue evidence="2">Complete organism</tissue>
    </source>
</reference>